<dbReference type="Proteomes" id="UP000241769">
    <property type="component" value="Unassembled WGS sequence"/>
</dbReference>
<name>A0A2P6NX13_9EUKA</name>
<dbReference type="InterPro" id="IPR002048">
    <property type="entry name" value="EF_hand_dom"/>
</dbReference>
<dbReference type="CDD" id="cd00051">
    <property type="entry name" value="EFh"/>
    <property type="match status" value="1"/>
</dbReference>
<evidence type="ECO:0000256" key="1">
    <source>
        <dbReference type="ARBA" id="ARBA00004245"/>
    </source>
</evidence>
<keyword evidence="2" id="KW-0963">Cytoplasm</keyword>
<organism evidence="10 11">
    <name type="scientific">Planoprotostelium fungivorum</name>
    <dbReference type="NCBI Taxonomy" id="1890364"/>
    <lineage>
        <taxon>Eukaryota</taxon>
        <taxon>Amoebozoa</taxon>
        <taxon>Evosea</taxon>
        <taxon>Variosea</taxon>
        <taxon>Cavosteliida</taxon>
        <taxon>Cavosteliaceae</taxon>
        <taxon>Planoprotostelium</taxon>
    </lineage>
</organism>
<evidence type="ECO:0000313" key="11">
    <source>
        <dbReference type="Proteomes" id="UP000241769"/>
    </source>
</evidence>
<evidence type="ECO:0000256" key="3">
    <source>
        <dbReference type="ARBA" id="ARBA00022837"/>
    </source>
</evidence>
<evidence type="ECO:0000256" key="5">
    <source>
        <dbReference type="ARBA" id="ARBA00023212"/>
    </source>
</evidence>
<gene>
    <name evidence="10" type="ORF">PROFUN_03217</name>
</gene>
<dbReference type="GO" id="GO:0030864">
    <property type="term" value="C:cortical actin cytoskeleton"/>
    <property type="evidence" value="ECO:0007669"/>
    <property type="project" value="TreeGrafter"/>
</dbReference>
<dbReference type="PRINTS" id="PR01697">
    <property type="entry name" value="PARVALBUMIN"/>
</dbReference>
<dbReference type="Gene3D" id="1.10.238.10">
    <property type="entry name" value="EF-hand"/>
    <property type="match status" value="1"/>
</dbReference>
<evidence type="ECO:0000256" key="4">
    <source>
        <dbReference type="ARBA" id="ARBA00023203"/>
    </source>
</evidence>
<dbReference type="EMBL" id="MDYQ01000010">
    <property type="protein sequence ID" value="PRP88500.1"/>
    <property type="molecule type" value="Genomic_DNA"/>
</dbReference>
<dbReference type="OrthoDB" id="20822at2759"/>
<feature type="domain" description="EF-hand" evidence="8">
    <location>
        <begin position="243"/>
        <end position="278"/>
    </location>
</feature>
<dbReference type="CDD" id="cd11282">
    <property type="entry name" value="ADF_coactosin_like"/>
    <property type="match status" value="1"/>
</dbReference>
<dbReference type="PANTHER" id="PTHR10829:SF25">
    <property type="entry name" value="DREBRIN-LIKE PROTEIN"/>
    <property type="match status" value="1"/>
</dbReference>
<dbReference type="SUPFAM" id="SSF47473">
    <property type="entry name" value="EF-hand"/>
    <property type="match status" value="1"/>
</dbReference>
<comment type="caution">
    <text evidence="10">The sequence shown here is derived from an EMBL/GenBank/DDBJ whole genome shotgun (WGS) entry which is preliminary data.</text>
</comment>
<comment type="similarity">
    <text evidence="6">Belongs to the actin-binding proteins ADF family. Coactosin subfamily.</text>
</comment>
<dbReference type="GO" id="GO:0030833">
    <property type="term" value="P:regulation of actin filament polymerization"/>
    <property type="evidence" value="ECO:0007669"/>
    <property type="project" value="TreeGrafter"/>
</dbReference>
<dbReference type="PANTHER" id="PTHR10829">
    <property type="entry name" value="CORTACTIN AND DREBRIN"/>
    <property type="match status" value="1"/>
</dbReference>
<dbReference type="PROSITE" id="PS50222">
    <property type="entry name" value="EF_HAND_2"/>
    <property type="match status" value="3"/>
</dbReference>
<keyword evidence="3" id="KW-0106">Calcium</keyword>
<dbReference type="GO" id="GO:0005509">
    <property type="term" value="F:calcium ion binding"/>
    <property type="evidence" value="ECO:0007669"/>
    <property type="project" value="InterPro"/>
</dbReference>
<keyword evidence="11" id="KW-1185">Reference proteome</keyword>
<dbReference type="SMART" id="SM00102">
    <property type="entry name" value="ADF"/>
    <property type="match status" value="1"/>
</dbReference>
<dbReference type="PROSITE" id="PS00018">
    <property type="entry name" value="EF_HAND_1"/>
    <property type="match status" value="2"/>
</dbReference>
<dbReference type="SUPFAM" id="SSF55753">
    <property type="entry name" value="Actin depolymerizing proteins"/>
    <property type="match status" value="1"/>
</dbReference>
<keyword evidence="4" id="KW-0009">Actin-binding</keyword>
<dbReference type="GO" id="GO:0030427">
    <property type="term" value="C:site of polarized growth"/>
    <property type="evidence" value="ECO:0007669"/>
    <property type="project" value="TreeGrafter"/>
</dbReference>
<evidence type="ECO:0000256" key="2">
    <source>
        <dbReference type="ARBA" id="ARBA00022490"/>
    </source>
</evidence>
<dbReference type="InterPro" id="IPR018247">
    <property type="entry name" value="EF_Hand_1_Ca_BS"/>
</dbReference>
<dbReference type="InterPro" id="IPR011992">
    <property type="entry name" value="EF-hand-dom_pair"/>
</dbReference>
<dbReference type="InterPro" id="IPR002108">
    <property type="entry name" value="ADF-H"/>
</dbReference>
<evidence type="ECO:0000256" key="6">
    <source>
        <dbReference type="ARBA" id="ARBA00038052"/>
    </source>
</evidence>
<evidence type="ECO:0000313" key="10">
    <source>
        <dbReference type="EMBL" id="PRP88500.1"/>
    </source>
</evidence>
<dbReference type="Pfam" id="PF00241">
    <property type="entry name" value="Cofilin_ADF"/>
    <property type="match status" value="1"/>
</dbReference>
<reference evidence="10 11" key="1">
    <citation type="journal article" date="2018" name="Genome Biol. Evol.">
        <title>Multiple Roots of Fruiting Body Formation in Amoebozoa.</title>
        <authorList>
            <person name="Hillmann F."/>
            <person name="Forbes G."/>
            <person name="Novohradska S."/>
            <person name="Ferling I."/>
            <person name="Riege K."/>
            <person name="Groth M."/>
            <person name="Westermann M."/>
            <person name="Marz M."/>
            <person name="Spaller T."/>
            <person name="Winckler T."/>
            <person name="Schaap P."/>
            <person name="Glockner G."/>
        </authorList>
    </citation>
    <scope>NUCLEOTIDE SEQUENCE [LARGE SCALE GENOMIC DNA]</scope>
    <source>
        <strain evidence="10 11">Jena</strain>
    </source>
</reference>
<dbReference type="STRING" id="1890364.A0A2P6NX13"/>
<feature type="domain" description="EF-hand" evidence="8">
    <location>
        <begin position="284"/>
        <end position="319"/>
    </location>
</feature>
<accession>A0A2P6NX13</accession>
<evidence type="ECO:0000256" key="7">
    <source>
        <dbReference type="ARBA" id="ARBA00069392"/>
    </source>
</evidence>
<evidence type="ECO:0000259" key="8">
    <source>
        <dbReference type="PROSITE" id="PS50222"/>
    </source>
</evidence>
<dbReference type="SMART" id="SM00054">
    <property type="entry name" value="EFh"/>
    <property type="match status" value="2"/>
</dbReference>
<dbReference type="GO" id="GO:0005884">
    <property type="term" value="C:actin filament"/>
    <property type="evidence" value="ECO:0007669"/>
    <property type="project" value="TreeGrafter"/>
</dbReference>
<feature type="domain" description="EF-hand" evidence="8">
    <location>
        <begin position="123"/>
        <end position="158"/>
    </location>
</feature>
<keyword evidence="5" id="KW-0206">Cytoskeleton</keyword>
<dbReference type="FunFam" id="3.40.20.10:FF:000018">
    <property type="entry name" value="Coactosin-like 1"/>
    <property type="match status" value="1"/>
</dbReference>
<sequence length="560" mass="61767">MGGFSPKFAKPVVNKLLPSDTKNTPLVEDDLFAEEQKSSAVSYIPSVQPVPSEIPLDPPSVTNVSNRAPIYNTSSKGFAGRPFNSRARGMTGSRLFKTYSTTVNVDESDAPWKVVAESELTNGQRQEIEHKFEEFDTQKTGVLDKVKVRDLLLTLLPKSNDAAPMQYIVDLQFADQTLDTSRGLRCRDFIGSESTPSVLGNLLTVLQQPRFRSTPSIKPPEPRVLNMSPNLSLEEIKRQLTLDELSDAHAHFARSDVDQSGFIDKEELKAILISVMGENATPKMIQEFVDSQFSAYDKDGNGQISFDEFIPLYIRMTNQAQREPIVSPNKGKRQVISHVITGGPGSTEMVPRCFEVQRSQREAMYSTEGRDDIEEGERERLIVAGRVHVMRGSLPSESLVSLPPSLSSPPSLLFSTETMADVSDPELAQAYQEVRQDSNNTDWVVYGYEGNAIKVQAKGSGDLDAVKSHFQDDQAQYAFVRVTSGDAESKRAKFVFISWCGEGVGALKRAKMSVHKASVKSVVKDFGIELHATTQADLNAEELAQRVKKASGADYSGNSN</sequence>
<dbReference type="AlphaFoldDB" id="A0A2P6NX13"/>
<dbReference type="InterPro" id="IPR029006">
    <property type="entry name" value="ADF-H/Gelsolin-like_dom_sf"/>
</dbReference>
<dbReference type="Pfam" id="PF13499">
    <property type="entry name" value="EF-hand_7"/>
    <property type="match status" value="1"/>
</dbReference>
<feature type="domain" description="ADF-H" evidence="9">
    <location>
        <begin position="419"/>
        <end position="548"/>
    </location>
</feature>
<dbReference type="GO" id="GO:0051015">
    <property type="term" value="F:actin filament binding"/>
    <property type="evidence" value="ECO:0007669"/>
    <property type="project" value="TreeGrafter"/>
</dbReference>
<comment type="subcellular location">
    <subcellularLocation>
        <location evidence="1">Cytoplasm</location>
        <location evidence="1">Cytoskeleton</location>
    </subcellularLocation>
</comment>
<protein>
    <recommendedName>
        <fullName evidence="7">Coactosin</fullName>
    </recommendedName>
</protein>
<dbReference type="PROSITE" id="PS51263">
    <property type="entry name" value="ADF_H"/>
    <property type="match status" value="1"/>
</dbReference>
<proteinExistence type="inferred from homology"/>
<evidence type="ECO:0000259" key="9">
    <source>
        <dbReference type="PROSITE" id="PS51263"/>
    </source>
</evidence>
<dbReference type="Gene3D" id="3.40.20.10">
    <property type="entry name" value="Severin"/>
    <property type="match status" value="1"/>
</dbReference>
<dbReference type="InParanoid" id="A0A2P6NX13"/>